<comment type="similarity">
    <text evidence="2">Belongs to the ROK (NagC/XylR) family.</text>
</comment>
<keyword evidence="3" id="KW-0859">Xylose metabolism</keyword>
<dbReference type="InterPro" id="IPR036390">
    <property type="entry name" value="WH_DNA-bd_sf"/>
</dbReference>
<proteinExistence type="inferred from homology"/>
<evidence type="ECO:0000256" key="1">
    <source>
        <dbReference type="ARBA" id="ARBA00002486"/>
    </source>
</evidence>
<dbReference type="InterPro" id="IPR043129">
    <property type="entry name" value="ATPase_NBD"/>
</dbReference>
<dbReference type="Gene3D" id="3.30.420.40">
    <property type="match status" value="2"/>
</dbReference>
<dbReference type="Gene3D" id="1.10.10.10">
    <property type="entry name" value="Winged helix-like DNA-binding domain superfamily/Winged helix DNA-binding domain"/>
    <property type="match status" value="1"/>
</dbReference>
<evidence type="ECO:0000256" key="3">
    <source>
        <dbReference type="ARBA" id="ARBA00022629"/>
    </source>
</evidence>
<dbReference type="AlphaFoldDB" id="A0A268P1Q0"/>
<dbReference type="RefSeq" id="WP_095316231.1">
    <property type="nucleotide sequence ID" value="NZ_BOQS01000001.1"/>
</dbReference>
<dbReference type="CDD" id="cd00090">
    <property type="entry name" value="HTH_ARSR"/>
    <property type="match status" value="1"/>
</dbReference>
<dbReference type="InterPro" id="IPR000600">
    <property type="entry name" value="ROK"/>
</dbReference>
<sequence length="403" mass="43919">MQLHEVNRINALNLIRLRGPLSKNMIAKQIQVSPTTAATILNKLIDEGYVQEEGVGHSTGGRKPVLYRFNPDKSFIIALSLANSSVRIAALNLEGHVRSEQYGQVDSLRGEAYIDFVMKTLSEFIGRFEKLDECLGISIVVPGIVQAERGIVSYNAKLDLYDVHLKQKVEAAFGLRTYVDNDMNAMMMAEKQFGTARYKEMLFISVGEGVGSGLSVNGSIYRGFSGSAGEIGHMSVLPGGPACPCGNQGCLENYVNWPAIYSRILSAWLTQGVKTAIIENAAGRPEAIKPTDFVEAACAGDPFALTVVEEMAESLAVAITNSLHLLNPQAVVLTGPHVQNNLPLFERLNEKINSRALNPIARHTEVKPASLETNKDILGALAVLLQYEMQVGKYELFLPEAND</sequence>
<comment type="function">
    <text evidence="1">Transcriptional repressor of xylose-utilizing enzymes.</text>
</comment>
<keyword evidence="4" id="KW-0238">DNA-binding</keyword>
<evidence type="ECO:0000313" key="6">
    <source>
        <dbReference type="Proteomes" id="UP000216207"/>
    </source>
</evidence>
<dbReference type="Proteomes" id="UP000216207">
    <property type="component" value="Unassembled WGS sequence"/>
</dbReference>
<evidence type="ECO:0000256" key="2">
    <source>
        <dbReference type="ARBA" id="ARBA00006479"/>
    </source>
</evidence>
<dbReference type="InterPro" id="IPR049874">
    <property type="entry name" value="ROK_cs"/>
</dbReference>
<dbReference type="PROSITE" id="PS01125">
    <property type="entry name" value="ROK"/>
    <property type="match status" value="1"/>
</dbReference>
<name>A0A268P1Q0_SHOCL</name>
<dbReference type="GO" id="GO:0003677">
    <property type="term" value="F:DNA binding"/>
    <property type="evidence" value="ECO:0007669"/>
    <property type="project" value="UniProtKB-KW"/>
</dbReference>
<dbReference type="PANTHER" id="PTHR18964:SF149">
    <property type="entry name" value="BIFUNCTIONAL UDP-N-ACETYLGLUCOSAMINE 2-EPIMERASE_N-ACETYLMANNOSAMINE KINASE"/>
    <property type="match status" value="1"/>
</dbReference>
<gene>
    <name evidence="5" type="ORF">CHH72_09030</name>
</gene>
<evidence type="ECO:0000313" key="5">
    <source>
        <dbReference type="EMBL" id="PAE89419.1"/>
    </source>
</evidence>
<dbReference type="Pfam" id="PF00480">
    <property type="entry name" value="ROK"/>
    <property type="match status" value="1"/>
</dbReference>
<dbReference type="InterPro" id="IPR036388">
    <property type="entry name" value="WH-like_DNA-bd_sf"/>
</dbReference>
<comment type="caution">
    <text evidence="5">The sequence shown here is derived from an EMBL/GenBank/DDBJ whole genome shotgun (WGS) entry which is preliminary data.</text>
</comment>
<reference evidence="5 6" key="1">
    <citation type="submission" date="2017-07" db="EMBL/GenBank/DDBJ databases">
        <title>Isolation and whole genome analysis of endospore-forming bacteria from heroin.</title>
        <authorList>
            <person name="Kalinowski J."/>
            <person name="Ahrens B."/>
            <person name="Al-Dilaimi A."/>
            <person name="Winkler A."/>
            <person name="Wibberg D."/>
            <person name="Schleenbecker U."/>
            <person name="Ruckert C."/>
            <person name="Wolfel R."/>
            <person name="Grass G."/>
        </authorList>
    </citation>
    <scope>NUCLEOTIDE SEQUENCE [LARGE SCALE GENOMIC DNA]</scope>
    <source>
        <strain evidence="5 6">7539</strain>
    </source>
</reference>
<evidence type="ECO:0008006" key="7">
    <source>
        <dbReference type="Google" id="ProtNLM"/>
    </source>
</evidence>
<dbReference type="EMBL" id="NPCC01000009">
    <property type="protein sequence ID" value="PAE89419.1"/>
    <property type="molecule type" value="Genomic_DNA"/>
</dbReference>
<evidence type="ECO:0000256" key="4">
    <source>
        <dbReference type="ARBA" id="ARBA00023125"/>
    </source>
</evidence>
<keyword evidence="3" id="KW-0119">Carbohydrate metabolism</keyword>
<dbReference type="GO" id="GO:0042732">
    <property type="term" value="P:D-xylose metabolic process"/>
    <property type="evidence" value="ECO:0007669"/>
    <property type="project" value="UniProtKB-KW"/>
</dbReference>
<dbReference type="SUPFAM" id="SSF46785">
    <property type="entry name" value="Winged helix' DNA-binding domain"/>
    <property type="match status" value="1"/>
</dbReference>
<accession>A0A268P1Q0</accession>
<protein>
    <recommendedName>
        <fullName evidence="7">ROK family transcriptional regulator</fullName>
    </recommendedName>
</protein>
<dbReference type="InterPro" id="IPR011991">
    <property type="entry name" value="ArsR-like_HTH"/>
</dbReference>
<dbReference type="SUPFAM" id="SSF53067">
    <property type="entry name" value="Actin-like ATPase domain"/>
    <property type="match status" value="1"/>
</dbReference>
<organism evidence="5 6">
    <name type="scientific">Shouchella clausii</name>
    <name type="common">Alkalihalobacillus clausii</name>
    <dbReference type="NCBI Taxonomy" id="79880"/>
    <lineage>
        <taxon>Bacteria</taxon>
        <taxon>Bacillati</taxon>
        <taxon>Bacillota</taxon>
        <taxon>Bacilli</taxon>
        <taxon>Bacillales</taxon>
        <taxon>Bacillaceae</taxon>
        <taxon>Shouchella</taxon>
    </lineage>
</organism>
<dbReference type="PANTHER" id="PTHR18964">
    <property type="entry name" value="ROK (REPRESSOR, ORF, KINASE) FAMILY"/>
    <property type="match status" value="1"/>
</dbReference>